<organism evidence="8 9">
    <name type="scientific">Actinomadura alba</name>
    <dbReference type="NCBI Taxonomy" id="406431"/>
    <lineage>
        <taxon>Bacteria</taxon>
        <taxon>Bacillati</taxon>
        <taxon>Actinomycetota</taxon>
        <taxon>Actinomycetes</taxon>
        <taxon>Streptosporangiales</taxon>
        <taxon>Thermomonosporaceae</taxon>
        <taxon>Actinomadura</taxon>
    </lineage>
</organism>
<feature type="transmembrane region" description="Helical" evidence="6">
    <location>
        <begin position="152"/>
        <end position="182"/>
    </location>
</feature>
<feature type="transmembrane region" description="Helical" evidence="6">
    <location>
        <begin position="367"/>
        <end position="386"/>
    </location>
</feature>
<feature type="transmembrane region" description="Helical" evidence="6">
    <location>
        <begin position="339"/>
        <end position="361"/>
    </location>
</feature>
<feature type="transmembrane region" description="Helical" evidence="6">
    <location>
        <begin position="73"/>
        <end position="92"/>
    </location>
</feature>
<dbReference type="PANTHER" id="PTHR23513">
    <property type="entry name" value="INTEGRAL MEMBRANE EFFLUX PROTEIN-RELATED"/>
    <property type="match status" value="1"/>
</dbReference>
<dbReference type="Proteomes" id="UP000805614">
    <property type="component" value="Unassembled WGS sequence"/>
</dbReference>
<feature type="transmembrane region" description="Helical" evidence="6">
    <location>
        <begin position="12"/>
        <end position="35"/>
    </location>
</feature>
<dbReference type="Gene3D" id="1.20.1250.20">
    <property type="entry name" value="MFS general substrate transporter like domains"/>
    <property type="match status" value="1"/>
</dbReference>
<dbReference type="CDD" id="cd06173">
    <property type="entry name" value="MFS_MefA_like"/>
    <property type="match status" value="1"/>
</dbReference>
<accession>A0ABR7LMC9</accession>
<dbReference type="InterPro" id="IPR022324">
    <property type="entry name" value="Bacilysin_exporter_BacE_put"/>
</dbReference>
<sequence>MKVLLRNRGFLLLFFGQALSTLGDRALIIAFGIWVKELTGSNAAAGGAFFFVAFPYLFAPFAGVIIDRFPRRLVFIVANVTMAFTLLLTLLVHNSDQVWLLYAVTFCYGVSGIIITPTQAALITSIVDDSELPDANGLLQTVSDGVKLLAPLIGAALFTLVGGHTIAMLDAVTFLAAALCVWRIRTPDEERRVEKSVSLRDEMLAGLRHVFGTPALRNVVIALGTALLVTGFTQTLIFSIVDDGLHRAAAFIGVLSSLQGAGAIAAGLAAGRLSRRVGDVREVMIGIAFIAVSAVLYLAPNVFVVAAGAVVFGAGICWTTVGMITVVQRRSPAEIQGRALTAAMGLVSTPQTISIALGAGLSLVVDYRVMLVLIAVVTGGCAIWLARYSTEAQPEIPAAAPEPKGAGEPNT</sequence>
<comment type="caution">
    <text evidence="8">The sequence shown here is derived from an EMBL/GenBank/DDBJ whole genome shotgun (WGS) entry which is preliminary data.</text>
</comment>
<reference evidence="8 9" key="1">
    <citation type="submission" date="2020-06" db="EMBL/GenBank/DDBJ databases">
        <title>Actinomadura xiongansis sp. nov., isolated from soil of Baiyangdian.</title>
        <authorList>
            <person name="Zhang X."/>
        </authorList>
    </citation>
    <scope>NUCLEOTIDE SEQUENCE [LARGE SCALE GENOMIC DNA]</scope>
    <source>
        <strain evidence="8 9">HBUM206468</strain>
    </source>
</reference>
<keyword evidence="5 6" id="KW-0472">Membrane</keyword>
<evidence type="ECO:0000256" key="5">
    <source>
        <dbReference type="ARBA" id="ARBA00023136"/>
    </source>
</evidence>
<keyword evidence="3 6" id="KW-0812">Transmembrane</keyword>
<evidence type="ECO:0000256" key="3">
    <source>
        <dbReference type="ARBA" id="ARBA00022692"/>
    </source>
</evidence>
<feature type="domain" description="Major facilitator superfamily (MFS) profile" evidence="7">
    <location>
        <begin position="9"/>
        <end position="393"/>
    </location>
</feature>
<dbReference type="InterPro" id="IPR011701">
    <property type="entry name" value="MFS"/>
</dbReference>
<dbReference type="SUPFAM" id="SSF103473">
    <property type="entry name" value="MFS general substrate transporter"/>
    <property type="match status" value="1"/>
</dbReference>
<proteinExistence type="predicted"/>
<feature type="transmembrane region" description="Helical" evidence="6">
    <location>
        <begin position="247"/>
        <end position="271"/>
    </location>
</feature>
<dbReference type="RefSeq" id="WP_187242670.1">
    <property type="nucleotide sequence ID" value="NZ_BAAAOK010000006.1"/>
</dbReference>
<evidence type="ECO:0000256" key="1">
    <source>
        <dbReference type="ARBA" id="ARBA00004651"/>
    </source>
</evidence>
<evidence type="ECO:0000256" key="2">
    <source>
        <dbReference type="ARBA" id="ARBA00022475"/>
    </source>
</evidence>
<feature type="transmembrane region" description="Helical" evidence="6">
    <location>
        <begin position="283"/>
        <end position="299"/>
    </location>
</feature>
<dbReference type="PROSITE" id="PS50850">
    <property type="entry name" value="MFS"/>
    <property type="match status" value="1"/>
</dbReference>
<dbReference type="PANTHER" id="PTHR23513:SF6">
    <property type="entry name" value="MAJOR FACILITATOR SUPERFAMILY ASSOCIATED DOMAIN-CONTAINING PROTEIN"/>
    <property type="match status" value="1"/>
</dbReference>
<feature type="transmembrane region" description="Helical" evidence="6">
    <location>
        <begin position="47"/>
        <end position="66"/>
    </location>
</feature>
<feature type="transmembrane region" description="Helical" evidence="6">
    <location>
        <begin position="305"/>
        <end position="327"/>
    </location>
</feature>
<dbReference type="Pfam" id="PF07690">
    <property type="entry name" value="MFS_1"/>
    <property type="match status" value="2"/>
</dbReference>
<dbReference type="InterPro" id="IPR020846">
    <property type="entry name" value="MFS_dom"/>
</dbReference>
<evidence type="ECO:0000313" key="8">
    <source>
        <dbReference type="EMBL" id="MBC6465655.1"/>
    </source>
</evidence>
<dbReference type="InterPro" id="IPR036259">
    <property type="entry name" value="MFS_trans_sf"/>
</dbReference>
<evidence type="ECO:0000259" key="7">
    <source>
        <dbReference type="PROSITE" id="PS50850"/>
    </source>
</evidence>
<dbReference type="PRINTS" id="PR01988">
    <property type="entry name" value="EXPORTERBACE"/>
</dbReference>
<comment type="subcellular location">
    <subcellularLocation>
        <location evidence="1">Cell membrane</location>
        <topology evidence="1">Multi-pass membrane protein</topology>
    </subcellularLocation>
</comment>
<evidence type="ECO:0000256" key="6">
    <source>
        <dbReference type="SAM" id="Phobius"/>
    </source>
</evidence>
<dbReference type="EMBL" id="JABVEC010000005">
    <property type="protein sequence ID" value="MBC6465655.1"/>
    <property type="molecule type" value="Genomic_DNA"/>
</dbReference>
<gene>
    <name evidence="8" type="ORF">HKK74_09120</name>
</gene>
<keyword evidence="4 6" id="KW-1133">Transmembrane helix</keyword>
<keyword evidence="9" id="KW-1185">Reference proteome</keyword>
<evidence type="ECO:0000256" key="4">
    <source>
        <dbReference type="ARBA" id="ARBA00022989"/>
    </source>
</evidence>
<protein>
    <submittedName>
        <fullName evidence="8">MFS transporter</fullName>
    </submittedName>
</protein>
<feature type="transmembrane region" description="Helical" evidence="6">
    <location>
        <begin position="219"/>
        <end position="241"/>
    </location>
</feature>
<name>A0ABR7LMC9_9ACTN</name>
<keyword evidence="2" id="KW-1003">Cell membrane</keyword>
<evidence type="ECO:0000313" key="9">
    <source>
        <dbReference type="Proteomes" id="UP000805614"/>
    </source>
</evidence>